<accession>A0A699UPL8</accession>
<sequence>MSYLFDFKELNGGYVAFGGNPKDGKITSKGNIKI</sequence>
<dbReference type="AlphaFoldDB" id="A0A699UPL8"/>
<comment type="caution">
    <text evidence="1">The sequence shown here is derived from an EMBL/GenBank/DDBJ whole genome shotgun (WGS) entry which is preliminary data.</text>
</comment>
<gene>
    <name evidence="1" type="ORF">Tci_897231</name>
</gene>
<feature type="non-terminal residue" evidence="1">
    <location>
        <position position="34"/>
    </location>
</feature>
<organism evidence="1">
    <name type="scientific">Tanacetum cinerariifolium</name>
    <name type="common">Dalmatian daisy</name>
    <name type="synonym">Chrysanthemum cinerariifolium</name>
    <dbReference type="NCBI Taxonomy" id="118510"/>
    <lineage>
        <taxon>Eukaryota</taxon>
        <taxon>Viridiplantae</taxon>
        <taxon>Streptophyta</taxon>
        <taxon>Embryophyta</taxon>
        <taxon>Tracheophyta</taxon>
        <taxon>Spermatophyta</taxon>
        <taxon>Magnoliopsida</taxon>
        <taxon>eudicotyledons</taxon>
        <taxon>Gunneridae</taxon>
        <taxon>Pentapetalae</taxon>
        <taxon>asterids</taxon>
        <taxon>campanulids</taxon>
        <taxon>Asterales</taxon>
        <taxon>Asteraceae</taxon>
        <taxon>Asteroideae</taxon>
        <taxon>Anthemideae</taxon>
        <taxon>Anthemidinae</taxon>
        <taxon>Tanacetum</taxon>
    </lineage>
</organism>
<reference evidence="1" key="1">
    <citation type="journal article" date="2019" name="Sci. Rep.">
        <title>Draft genome of Tanacetum cinerariifolium, the natural source of mosquito coil.</title>
        <authorList>
            <person name="Yamashiro T."/>
            <person name="Shiraishi A."/>
            <person name="Satake H."/>
            <person name="Nakayama K."/>
        </authorList>
    </citation>
    <scope>NUCLEOTIDE SEQUENCE</scope>
</reference>
<dbReference type="EMBL" id="BKCJ011359268">
    <property type="protein sequence ID" value="GFD25262.1"/>
    <property type="molecule type" value="Genomic_DNA"/>
</dbReference>
<proteinExistence type="predicted"/>
<name>A0A699UPL8_TANCI</name>
<evidence type="ECO:0000313" key="1">
    <source>
        <dbReference type="EMBL" id="GFD25262.1"/>
    </source>
</evidence>
<protein>
    <submittedName>
        <fullName evidence="1">Uncharacterized protein</fullName>
    </submittedName>
</protein>